<comment type="caution">
    <text evidence="2">The sequence shown here is derived from an EMBL/GenBank/DDBJ whole genome shotgun (WGS) entry which is preliminary data.</text>
</comment>
<dbReference type="OrthoDB" id="10057959at2759"/>
<evidence type="ECO:0000313" key="3">
    <source>
        <dbReference type="EMBL" id="CAF4455099.1"/>
    </source>
</evidence>
<keyword evidence="4" id="KW-1185">Reference proteome</keyword>
<dbReference type="AlphaFoldDB" id="A0A815ZL97"/>
<dbReference type="PANTHER" id="PTHR46599">
    <property type="entry name" value="PIGGYBAC TRANSPOSABLE ELEMENT-DERIVED PROTEIN 4"/>
    <property type="match status" value="1"/>
</dbReference>
<dbReference type="PANTHER" id="PTHR46599:SF6">
    <property type="entry name" value="DUAL SPECIFICITY PHOSPHATASE 26"/>
    <property type="match status" value="1"/>
</dbReference>
<dbReference type="EMBL" id="CAJOBC010098588">
    <property type="protein sequence ID" value="CAF4455099.1"/>
    <property type="molecule type" value="Genomic_DNA"/>
</dbReference>
<proteinExistence type="predicted"/>
<evidence type="ECO:0000313" key="2">
    <source>
        <dbReference type="EMBL" id="CAF1585635.1"/>
    </source>
</evidence>
<dbReference type="Proteomes" id="UP000663829">
    <property type="component" value="Unassembled WGS sequence"/>
</dbReference>
<reference evidence="2" key="1">
    <citation type="submission" date="2021-02" db="EMBL/GenBank/DDBJ databases">
        <authorList>
            <person name="Nowell W R."/>
        </authorList>
    </citation>
    <scope>NUCLEOTIDE SEQUENCE</scope>
</reference>
<organism evidence="2 4">
    <name type="scientific">Didymodactylos carnosus</name>
    <dbReference type="NCBI Taxonomy" id="1234261"/>
    <lineage>
        <taxon>Eukaryota</taxon>
        <taxon>Metazoa</taxon>
        <taxon>Spiralia</taxon>
        <taxon>Gnathifera</taxon>
        <taxon>Rotifera</taxon>
        <taxon>Eurotatoria</taxon>
        <taxon>Bdelloidea</taxon>
        <taxon>Philodinida</taxon>
        <taxon>Philodinidae</taxon>
        <taxon>Didymodactylos</taxon>
    </lineage>
</organism>
<evidence type="ECO:0000259" key="1">
    <source>
        <dbReference type="Pfam" id="PF13843"/>
    </source>
</evidence>
<dbReference type="EMBL" id="CAJNOQ010032552">
    <property type="protein sequence ID" value="CAF1585635.1"/>
    <property type="molecule type" value="Genomic_DNA"/>
</dbReference>
<name>A0A815ZL97_9BILA</name>
<sequence>MLHTRESLTVDEQLVATRGRCNFRQYIPSKPGKYGLKIFWCCDSNTAYPLNGEVYPGRQHGAAPAAKDANRIRNLVNRLVHPWINTGRTITTDNYFTGAELAEDLLGVQTTLVGTIRRNKKEIPRELQPDNNRSQYSSIFCFDRQLTLVSYIPKKGHVVILLSSLHHDQAIDDEQKKKPEIILYYNNTKGGVDRMDQMVKTYSCKRKINRWPMTFFNIVDVGAIAAFLVWIKKNPKWNEKRQHRRRLFLMQLGYDLVETHVDRRRQQSQALQKNVRIALQTIGQTITTPQPDAVSTTRVKRRCQLCPRQRDRKVITHCMSCDIPCCPDHHKIICTTCYETFLE</sequence>
<evidence type="ECO:0000313" key="4">
    <source>
        <dbReference type="Proteomes" id="UP000663829"/>
    </source>
</evidence>
<gene>
    <name evidence="2" type="ORF">GPM918_LOCUS41400</name>
    <name evidence="3" type="ORF">SRO942_LOCUS42443</name>
</gene>
<feature type="domain" description="PiggyBac transposable element-derived protein" evidence="1">
    <location>
        <begin position="6"/>
        <end position="221"/>
    </location>
</feature>
<accession>A0A815ZL97</accession>
<dbReference type="InterPro" id="IPR029526">
    <property type="entry name" value="PGBD"/>
</dbReference>
<dbReference type="Pfam" id="PF13843">
    <property type="entry name" value="DDE_Tnp_1_7"/>
    <property type="match status" value="1"/>
</dbReference>
<protein>
    <recommendedName>
        <fullName evidence="1">PiggyBac transposable element-derived protein domain-containing protein</fullName>
    </recommendedName>
</protein>
<dbReference type="Proteomes" id="UP000681722">
    <property type="component" value="Unassembled WGS sequence"/>
</dbReference>